<dbReference type="InterPro" id="IPR010869">
    <property type="entry name" value="DUF1501"/>
</dbReference>
<keyword evidence="2" id="KW-1185">Reference proteome</keyword>
<dbReference type="PANTHER" id="PTHR43737">
    <property type="entry name" value="BLL7424 PROTEIN"/>
    <property type="match status" value="1"/>
</dbReference>
<proteinExistence type="predicted"/>
<dbReference type="EMBL" id="JAASQI010000010">
    <property type="protein sequence ID" value="NIJ59715.1"/>
    <property type="molecule type" value="Genomic_DNA"/>
</dbReference>
<organism evidence="1 2">
    <name type="scientific">Pseudochelatococcus lubricantis</name>
    <dbReference type="NCBI Taxonomy" id="1538102"/>
    <lineage>
        <taxon>Bacteria</taxon>
        <taxon>Pseudomonadati</taxon>
        <taxon>Pseudomonadota</taxon>
        <taxon>Alphaproteobacteria</taxon>
        <taxon>Hyphomicrobiales</taxon>
        <taxon>Chelatococcaceae</taxon>
        <taxon>Pseudochelatococcus</taxon>
    </lineage>
</organism>
<evidence type="ECO:0000313" key="2">
    <source>
        <dbReference type="Proteomes" id="UP001429580"/>
    </source>
</evidence>
<dbReference type="Proteomes" id="UP001429580">
    <property type="component" value="Unassembled WGS sequence"/>
</dbReference>
<sequence length="418" mass="43468">MAHHDDRDDDCERMTPSRRAVLGAAGALFAWSFMPKFAYASAGSRDARFLLVILRGALDGLSAVPPIGDPAYAGLREGIALAKDGAEAALPLDGFFYLHPAMPNLARLYAAGDALIVHAAATGYRERSHFDGQDVLESGQNGPGRTESGWLNRMIASLPAGEAVSRAGVLGVGVVPPLVVRGAAPVLGWAPPRMARAGDDLLARLGDLYGQRDPALARVLAEALETERIASRRGMQGDKKGGGGPDTADGMRRIAEGAAGLVGADDGPRIAALAFEGWDTHANEGGAKGRLANLLGGLDGALAVLERGLAPVWKDSVVMVATEFGRTAQVNGTVGTDHGTGTVAFLVGGAVRGGRMLADWPGLRPEQLYEKRDLKPTTDIRAVAKGVVADLFGLSGPVLAEKVFPGTADLRPIQGLVI</sequence>
<reference evidence="1 2" key="1">
    <citation type="submission" date="2020-03" db="EMBL/GenBank/DDBJ databases">
        <title>Genomic Encyclopedia of Type Strains, Phase IV (KMG-IV): sequencing the most valuable type-strain genomes for metagenomic binning, comparative biology and taxonomic classification.</title>
        <authorList>
            <person name="Goeker M."/>
        </authorList>
    </citation>
    <scope>NUCLEOTIDE SEQUENCE [LARGE SCALE GENOMIC DNA]</scope>
    <source>
        <strain evidence="1 2">DSM 103870</strain>
    </source>
</reference>
<evidence type="ECO:0000313" key="1">
    <source>
        <dbReference type="EMBL" id="NIJ59715.1"/>
    </source>
</evidence>
<name>A0ABX0V5W4_9HYPH</name>
<gene>
    <name evidence="1" type="ORF">FHS82_003576</name>
</gene>
<dbReference type="PANTHER" id="PTHR43737:SF1">
    <property type="entry name" value="DUF1501 DOMAIN-CONTAINING PROTEIN"/>
    <property type="match status" value="1"/>
</dbReference>
<dbReference type="Pfam" id="PF07394">
    <property type="entry name" value="DUF1501"/>
    <property type="match status" value="1"/>
</dbReference>
<comment type="caution">
    <text evidence="1">The sequence shown here is derived from an EMBL/GenBank/DDBJ whole genome shotgun (WGS) entry which is preliminary data.</text>
</comment>
<protein>
    <submittedName>
        <fullName evidence="1">Uncharacterized protein (DUF1501 family)</fullName>
    </submittedName>
</protein>
<dbReference type="RefSeq" id="WP_246225416.1">
    <property type="nucleotide sequence ID" value="NZ_JAASQI010000010.1"/>
</dbReference>
<accession>A0ABX0V5W4</accession>